<gene>
    <name evidence="3" type="ORF">FJZ47_11130</name>
</gene>
<dbReference type="EMBL" id="VGLS01000302">
    <property type="protein sequence ID" value="MBM3224342.1"/>
    <property type="molecule type" value="Genomic_DNA"/>
</dbReference>
<keyword evidence="2" id="KW-0732">Signal</keyword>
<evidence type="ECO:0008006" key="5">
    <source>
        <dbReference type="Google" id="ProtNLM"/>
    </source>
</evidence>
<name>A0A937W0C5_UNCTE</name>
<reference evidence="3" key="1">
    <citation type="submission" date="2019-03" db="EMBL/GenBank/DDBJ databases">
        <title>Lake Tanganyika Metagenome-Assembled Genomes (MAGs).</title>
        <authorList>
            <person name="Tran P."/>
        </authorList>
    </citation>
    <scope>NUCLEOTIDE SEQUENCE</scope>
    <source>
        <strain evidence="3">K_DeepCast_65m_m2_066</strain>
    </source>
</reference>
<feature type="region of interest" description="Disordered" evidence="1">
    <location>
        <begin position="20"/>
        <end position="90"/>
    </location>
</feature>
<evidence type="ECO:0000256" key="2">
    <source>
        <dbReference type="SAM" id="SignalP"/>
    </source>
</evidence>
<evidence type="ECO:0000256" key="1">
    <source>
        <dbReference type="SAM" id="MobiDB-lite"/>
    </source>
</evidence>
<sequence>MKRRTVLALLLVAVATVSTSALAQSAERPTRPPDSYGQWGHRPDGIPQRPAGLSGAPDGQRPTSSFRQHGQRPDNAPQRPAGSYGRRGSR</sequence>
<proteinExistence type="predicted"/>
<accession>A0A937W0C5</accession>
<dbReference type="AlphaFoldDB" id="A0A937W0C5"/>
<organism evidence="3 4">
    <name type="scientific">Tectimicrobiota bacterium</name>
    <dbReference type="NCBI Taxonomy" id="2528274"/>
    <lineage>
        <taxon>Bacteria</taxon>
        <taxon>Pseudomonadati</taxon>
        <taxon>Nitrospinota/Tectimicrobiota group</taxon>
        <taxon>Candidatus Tectimicrobiota</taxon>
    </lineage>
</organism>
<feature type="chain" id="PRO_5037206444" description="Translation initiation factor IF-2" evidence="2">
    <location>
        <begin position="24"/>
        <end position="90"/>
    </location>
</feature>
<evidence type="ECO:0000313" key="4">
    <source>
        <dbReference type="Proteomes" id="UP000712673"/>
    </source>
</evidence>
<evidence type="ECO:0000313" key="3">
    <source>
        <dbReference type="EMBL" id="MBM3224342.1"/>
    </source>
</evidence>
<comment type="caution">
    <text evidence="3">The sequence shown here is derived from an EMBL/GenBank/DDBJ whole genome shotgun (WGS) entry which is preliminary data.</text>
</comment>
<protein>
    <recommendedName>
        <fullName evidence="5">Translation initiation factor IF-2</fullName>
    </recommendedName>
</protein>
<dbReference type="Proteomes" id="UP000712673">
    <property type="component" value="Unassembled WGS sequence"/>
</dbReference>
<feature type="signal peptide" evidence="2">
    <location>
        <begin position="1"/>
        <end position="23"/>
    </location>
</feature>